<dbReference type="AlphaFoldDB" id="J9A7V3"/>
<accession>A0A2B6KF72</accession>
<keyword evidence="3" id="KW-1003">Cell membrane</keyword>
<evidence type="ECO:0000313" key="10">
    <source>
        <dbReference type="EMBL" id="SCC65262.1"/>
    </source>
</evidence>
<reference evidence="10 11" key="1">
    <citation type="submission" date="2016-08" db="EMBL/GenBank/DDBJ databases">
        <authorList>
            <person name="Loux V."/>
            <person name="Rue O."/>
        </authorList>
    </citation>
    <scope>NUCLEOTIDE SEQUENCE [LARGE SCALE GENOMIC DNA]</scope>
    <source>
        <strain evidence="10 11">WSBC_10311</strain>
    </source>
</reference>
<dbReference type="EMBL" id="FMBG01000022">
    <property type="protein sequence ID" value="SCC65262.1"/>
    <property type="molecule type" value="Genomic_DNA"/>
</dbReference>
<evidence type="ECO:0000313" key="11">
    <source>
        <dbReference type="Proteomes" id="UP000195728"/>
    </source>
</evidence>
<dbReference type="InterPro" id="IPR036259">
    <property type="entry name" value="MFS_trans_sf"/>
</dbReference>
<feature type="transmembrane region" description="Helical" evidence="7">
    <location>
        <begin position="320"/>
        <end position="345"/>
    </location>
</feature>
<dbReference type="InterPro" id="IPR020846">
    <property type="entry name" value="MFS_dom"/>
</dbReference>
<feature type="transmembrane region" description="Helical" evidence="7">
    <location>
        <begin position="393"/>
        <end position="410"/>
    </location>
</feature>
<keyword evidence="5 7" id="KW-1133">Transmembrane helix</keyword>
<evidence type="ECO:0000256" key="2">
    <source>
        <dbReference type="ARBA" id="ARBA00022448"/>
    </source>
</evidence>
<dbReference type="Gene3D" id="1.20.1250.20">
    <property type="entry name" value="MFS general substrate transporter like domains"/>
    <property type="match status" value="1"/>
</dbReference>
<evidence type="ECO:0000256" key="7">
    <source>
        <dbReference type="SAM" id="Phobius"/>
    </source>
</evidence>
<feature type="domain" description="Major facilitator superfamily (MFS) profile" evidence="8">
    <location>
        <begin position="23"/>
        <end position="415"/>
    </location>
</feature>
<dbReference type="RefSeq" id="WP_000391926.1">
    <property type="nucleotide sequence ID" value="NZ_FMBG01000022.1"/>
</dbReference>
<organism evidence="9 12">
    <name type="scientific">Bacillus wiedmannii</name>
    <dbReference type="NCBI Taxonomy" id="1890302"/>
    <lineage>
        <taxon>Bacteria</taxon>
        <taxon>Bacillati</taxon>
        <taxon>Bacillota</taxon>
        <taxon>Bacilli</taxon>
        <taxon>Bacillales</taxon>
        <taxon>Bacillaceae</taxon>
        <taxon>Bacillus</taxon>
        <taxon>Bacillus cereus group</taxon>
    </lineage>
</organism>
<evidence type="ECO:0000256" key="3">
    <source>
        <dbReference type="ARBA" id="ARBA00022475"/>
    </source>
</evidence>
<proteinExistence type="predicted"/>
<dbReference type="Pfam" id="PF07690">
    <property type="entry name" value="MFS_1"/>
    <property type="match status" value="1"/>
</dbReference>
<evidence type="ECO:0000313" key="12">
    <source>
        <dbReference type="Proteomes" id="UP000223472"/>
    </source>
</evidence>
<feature type="transmembrane region" description="Helical" evidence="7">
    <location>
        <begin position="224"/>
        <end position="248"/>
    </location>
</feature>
<feature type="transmembrane region" description="Helical" evidence="7">
    <location>
        <begin position="55"/>
        <end position="77"/>
    </location>
</feature>
<evidence type="ECO:0000256" key="1">
    <source>
        <dbReference type="ARBA" id="ARBA00004651"/>
    </source>
</evidence>
<evidence type="ECO:0000259" key="8">
    <source>
        <dbReference type="PROSITE" id="PS50850"/>
    </source>
</evidence>
<dbReference type="HOGENOM" id="CLU_034180_16_1_9"/>
<evidence type="ECO:0000256" key="4">
    <source>
        <dbReference type="ARBA" id="ARBA00022692"/>
    </source>
</evidence>
<dbReference type="SUPFAM" id="SSF103473">
    <property type="entry name" value="MFS general substrate transporter"/>
    <property type="match status" value="1"/>
</dbReference>
<evidence type="ECO:0000256" key="6">
    <source>
        <dbReference type="ARBA" id="ARBA00023136"/>
    </source>
</evidence>
<evidence type="ECO:0000313" key="9">
    <source>
        <dbReference type="EMBL" id="PGD27959.1"/>
    </source>
</evidence>
<name>J9A7V3_9BACI</name>
<feature type="transmembrane region" description="Helical" evidence="7">
    <location>
        <begin position="21"/>
        <end position="43"/>
    </location>
</feature>
<gene>
    <name evidence="10" type="ORF">BC10311_05582</name>
    <name evidence="9" type="ORF">COM27_29355</name>
</gene>
<keyword evidence="6 7" id="KW-0472">Membrane</keyword>
<dbReference type="PROSITE" id="PS50850">
    <property type="entry name" value="MFS"/>
    <property type="match status" value="1"/>
</dbReference>
<evidence type="ECO:0000256" key="5">
    <source>
        <dbReference type="ARBA" id="ARBA00022989"/>
    </source>
</evidence>
<dbReference type="GO" id="GO:0022857">
    <property type="term" value="F:transmembrane transporter activity"/>
    <property type="evidence" value="ECO:0007669"/>
    <property type="project" value="InterPro"/>
</dbReference>
<feature type="transmembrane region" description="Helical" evidence="7">
    <location>
        <begin position="268"/>
        <end position="289"/>
    </location>
</feature>
<sequence length="415" mass="45725">MEELQQNKSALKENAKPLLKNTNFLFLWAATLFSSFALAFFTFSQTWYIAKTLNLEASLGVVFVALSVPRLIFMIIGGAVADKFPKKNIMFYSNIIRAILVATILTWFIVGDVTLYTFALFALFFGLADAFFWSADGSILPELVEKSRLTQANSLTQMTNQASVILGPVLGGILIKFTNYETIFSITILLLIVAAILVQKIQFTMPEQQNTDKGMFTSIKEGILYVKESPFLSTFLLCSAFLNLFLIGPMQVGFPLFVKNVLHGDSLQFSYLEASVGGGMAIGAVIVGLKNINRRRGLFCIIMMLLSGVFFLSINFSTVLWQALLAGMFYGITIAMAIVPLMAMIQSTVKEEMMGRVMSLLMLSSMGFIPLSYAFTSIALAIGIPIVTVMKSGAIAVIVFVLFVAIRVPVVRKFD</sequence>
<dbReference type="PANTHER" id="PTHR43266:SF9">
    <property type="entry name" value="PERMEASE, MAJOR FACILITATOR SUPERFAMILY-RELATED"/>
    <property type="match status" value="1"/>
</dbReference>
<comment type="caution">
    <text evidence="9">The sequence shown here is derived from an EMBL/GenBank/DDBJ whole genome shotgun (WGS) entry which is preliminary data.</text>
</comment>
<keyword evidence="2" id="KW-0813">Transport</keyword>
<feature type="transmembrane region" description="Helical" evidence="7">
    <location>
        <begin position="183"/>
        <end position="203"/>
    </location>
</feature>
<feature type="transmembrane region" description="Helical" evidence="7">
    <location>
        <begin position="296"/>
        <end position="314"/>
    </location>
</feature>
<dbReference type="InterPro" id="IPR011701">
    <property type="entry name" value="MFS"/>
</dbReference>
<dbReference type="Proteomes" id="UP000195728">
    <property type="component" value="Unassembled WGS sequence"/>
</dbReference>
<dbReference type="FunFam" id="1.20.1250.20:FF:000343">
    <property type="entry name" value="MFS transporter"/>
    <property type="match status" value="1"/>
</dbReference>
<keyword evidence="4 7" id="KW-0812">Transmembrane</keyword>
<dbReference type="Proteomes" id="UP000223472">
    <property type="component" value="Unassembled WGS sequence"/>
</dbReference>
<reference evidence="9 12" key="2">
    <citation type="submission" date="2017-09" db="EMBL/GenBank/DDBJ databases">
        <title>Large-scale bioinformatics analysis of Bacillus genomes uncovers conserved roles of natural products in bacterial physiology.</title>
        <authorList>
            <consortium name="Agbiome Team Llc"/>
            <person name="Bleich R.M."/>
            <person name="Grubbs K.J."/>
            <person name="Santa Maria K.C."/>
            <person name="Allen S.E."/>
            <person name="Farag S."/>
            <person name="Shank E.A."/>
            <person name="Bowers A."/>
        </authorList>
    </citation>
    <scope>NUCLEOTIDE SEQUENCE [LARGE SCALE GENOMIC DNA]</scope>
    <source>
        <strain evidence="9 12">AFS065610</strain>
    </source>
</reference>
<dbReference type="PANTHER" id="PTHR43266">
    <property type="entry name" value="MACROLIDE-EFFLUX PROTEIN"/>
    <property type="match status" value="1"/>
</dbReference>
<dbReference type="EMBL" id="NVIY01000063">
    <property type="protein sequence ID" value="PGD27959.1"/>
    <property type="molecule type" value="Genomic_DNA"/>
</dbReference>
<comment type="subcellular location">
    <subcellularLocation>
        <location evidence="1">Cell membrane</location>
        <topology evidence="1">Multi-pass membrane protein</topology>
    </subcellularLocation>
</comment>
<dbReference type="GO" id="GO:0005886">
    <property type="term" value="C:plasma membrane"/>
    <property type="evidence" value="ECO:0007669"/>
    <property type="project" value="UniProtKB-SubCell"/>
</dbReference>
<protein>
    <submittedName>
        <fullName evidence="9">MFS transporter</fullName>
    </submittedName>
</protein>
<feature type="transmembrane region" description="Helical" evidence="7">
    <location>
        <begin position="357"/>
        <end position="387"/>
    </location>
</feature>
<accession>J9A7V3</accession>
<dbReference type="CDD" id="cd06173">
    <property type="entry name" value="MFS_MefA_like"/>
    <property type="match status" value="1"/>
</dbReference>